<accession>A0A2J7PBA4</accession>
<dbReference type="PANTHER" id="PTHR13191">
    <property type="entry name" value="RIBOSOMAL RNA PROCESSING PROTEIN 7-RELATED"/>
    <property type="match status" value="1"/>
</dbReference>
<dbReference type="InterPro" id="IPR035979">
    <property type="entry name" value="RBD_domain_sf"/>
</dbReference>
<dbReference type="EMBL" id="NEVH01027131">
    <property type="protein sequence ID" value="PNF13610.1"/>
    <property type="molecule type" value="Genomic_DNA"/>
</dbReference>
<dbReference type="GO" id="GO:0006364">
    <property type="term" value="P:rRNA processing"/>
    <property type="evidence" value="ECO:0007669"/>
    <property type="project" value="TreeGrafter"/>
</dbReference>
<dbReference type="Gene3D" id="6.10.250.1770">
    <property type="match status" value="1"/>
</dbReference>
<dbReference type="InterPro" id="IPR024326">
    <property type="entry name" value="RRP7_C"/>
</dbReference>
<dbReference type="GO" id="GO:0000028">
    <property type="term" value="P:ribosomal small subunit assembly"/>
    <property type="evidence" value="ECO:0007669"/>
    <property type="project" value="TreeGrafter"/>
</dbReference>
<dbReference type="AlphaFoldDB" id="A0A2J7PBA4"/>
<feature type="domain" description="Rrp7 RRM-like N-terminal" evidence="3">
    <location>
        <begin position="8"/>
        <end position="68"/>
    </location>
</feature>
<dbReference type="InterPro" id="IPR034890">
    <property type="entry name" value="Rrp7A_RRM"/>
</dbReference>
<name>A0A2J7PBA4_9NEOP</name>
<dbReference type="OrthoDB" id="5390at2759"/>
<dbReference type="Proteomes" id="UP000235965">
    <property type="component" value="Unassembled WGS sequence"/>
</dbReference>
<evidence type="ECO:0000313" key="4">
    <source>
        <dbReference type="EMBL" id="PNF13610.1"/>
    </source>
</evidence>
<dbReference type="InterPro" id="IPR040446">
    <property type="entry name" value="RRP7"/>
</dbReference>
<dbReference type="GO" id="GO:0003676">
    <property type="term" value="F:nucleic acid binding"/>
    <property type="evidence" value="ECO:0007669"/>
    <property type="project" value="InterPro"/>
</dbReference>
<dbReference type="GO" id="GO:0034456">
    <property type="term" value="C:UTP-C complex"/>
    <property type="evidence" value="ECO:0007669"/>
    <property type="project" value="TreeGrafter"/>
</dbReference>
<dbReference type="CDD" id="cd12951">
    <property type="entry name" value="RRP7_Rrp7A"/>
    <property type="match status" value="1"/>
</dbReference>
<evidence type="ECO:0000256" key="1">
    <source>
        <dbReference type="ARBA" id="ARBA00006110"/>
    </source>
</evidence>
<dbReference type="Gene3D" id="3.30.70.330">
    <property type="match status" value="1"/>
</dbReference>
<organism evidence="4 5">
    <name type="scientific">Cryptotermes secundus</name>
    <dbReference type="NCBI Taxonomy" id="105785"/>
    <lineage>
        <taxon>Eukaryota</taxon>
        <taxon>Metazoa</taxon>
        <taxon>Ecdysozoa</taxon>
        <taxon>Arthropoda</taxon>
        <taxon>Hexapoda</taxon>
        <taxon>Insecta</taxon>
        <taxon>Pterygota</taxon>
        <taxon>Neoptera</taxon>
        <taxon>Polyneoptera</taxon>
        <taxon>Dictyoptera</taxon>
        <taxon>Blattodea</taxon>
        <taxon>Blattoidea</taxon>
        <taxon>Termitoidae</taxon>
        <taxon>Kalotermitidae</taxon>
        <taxon>Cryptotermitinae</taxon>
        <taxon>Cryptotermes</taxon>
    </lineage>
</organism>
<gene>
    <name evidence="4" type="primary">RRP7A</name>
    <name evidence="4" type="ORF">B7P43_G17429</name>
</gene>
<comment type="caution">
    <text evidence="4">The sequence shown here is derived from an EMBL/GenBank/DDBJ whole genome shotgun (WGS) entry which is preliminary data.</text>
</comment>
<dbReference type="InParanoid" id="A0A2J7PBA4"/>
<reference evidence="4 5" key="1">
    <citation type="submission" date="2017-12" db="EMBL/GenBank/DDBJ databases">
        <title>Hemimetabolous genomes reveal molecular basis of termite eusociality.</title>
        <authorList>
            <person name="Harrison M.C."/>
            <person name="Jongepier E."/>
            <person name="Robertson H.M."/>
            <person name="Arning N."/>
            <person name="Bitard-Feildel T."/>
            <person name="Chao H."/>
            <person name="Childers C.P."/>
            <person name="Dinh H."/>
            <person name="Doddapaneni H."/>
            <person name="Dugan S."/>
            <person name="Gowin J."/>
            <person name="Greiner C."/>
            <person name="Han Y."/>
            <person name="Hu H."/>
            <person name="Hughes D.S.T."/>
            <person name="Huylmans A.-K."/>
            <person name="Kemena C."/>
            <person name="Kremer L.P.M."/>
            <person name="Lee S.L."/>
            <person name="Lopez-Ezquerra A."/>
            <person name="Mallet L."/>
            <person name="Monroy-Kuhn J.M."/>
            <person name="Moser A."/>
            <person name="Murali S.C."/>
            <person name="Muzny D.M."/>
            <person name="Otani S."/>
            <person name="Piulachs M.-D."/>
            <person name="Poelchau M."/>
            <person name="Qu J."/>
            <person name="Schaub F."/>
            <person name="Wada-Katsumata A."/>
            <person name="Worley K.C."/>
            <person name="Xie Q."/>
            <person name="Ylla G."/>
            <person name="Poulsen M."/>
            <person name="Gibbs R.A."/>
            <person name="Schal C."/>
            <person name="Richards S."/>
            <person name="Belles X."/>
            <person name="Korb J."/>
            <person name="Bornberg-Bauer E."/>
        </authorList>
    </citation>
    <scope>NUCLEOTIDE SEQUENCE [LARGE SCALE GENOMIC DNA]</scope>
    <source>
        <tissue evidence="4">Whole body</tissue>
    </source>
</reference>
<evidence type="ECO:0000313" key="5">
    <source>
        <dbReference type="Proteomes" id="UP000235965"/>
    </source>
</evidence>
<dbReference type="Pfam" id="PF12923">
    <property type="entry name" value="RRP7"/>
    <property type="match status" value="1"/>
</dbReference>
<evidence type="ECO:0000259" key="2">
    <source>
        <dbReference type="Pfam" id="PF12923"/>
    </source>
</evidence>
<comment type="similarity">
    <text evidence="1">Belongs to the RRP7 family.</text>
</comment>
<feature type="domain" description="Ribosomal RNA-processing protein 7 C-terminal" evidence="2">
    <location>
        <begin position="150"/>
        <end position="268"/>
    </location>
</feature>
<keyword evidence="5" id="KW-1185">Reference proteome</keyword>
<dbReference type="PANTHER" id="PTHR13191:SF0">
    <property type="entry name" value="RIBOSOMAL RNA-PROCESSING PROTEIN 7 HOMOLOG A-RELATED"/>
    <property type="match status" value="1"/>
</dbReference>
<dbReference type="InterPro" id="IPR012677">
    <property type="entry name" value="Nucleotide-bd_a/b_plait_sf"/>
</dbReference>
<dbReference type="InterPro" id="IPR040447">
    <property type="entry name" value="RRM_Rrp7"/>
</dbReference>
<evidence type="ECO:0000259" key="3">
    <source>
        <dbReference type="Pfam" id="PF17799"/>
    </source>
</evidence>
<dbReference type="Pfam" id="PF17799">
    <property type="entry name" value="RRM_Rrp7"/>
    <property type="match status" value="1"/>
</dbReference>
<dbReference type="FunCoup" id="A0A2J7PBA4">
    <property type="interactions" value="1414"/>
</dbReference>
<dbReference type="GO" id="GO:0032545">
    <property type="term" value="C:CURI complex"/>
    <property type="evidence" value="ECO:0007669"/>
    <property type="project" value="TreeGrafter"/>
</dbReference>
<dbReference type="STRING" id="105785.A0A2J7PBA4"/>
<proteinExistence type="inferred from homology"/>
<dbReference type="CDD" id="cd12294">
    <property type="entry name" value="RRM_Rrp7A"/>
    <property type="match status" value="1"/>
</dbReference>
<protein>
    <submittedName>
        <fullName evidence="4">Ribosomal RNA-processing protein 7-like protein A</fullName>
    </submittedName>
</protein>
<dbReference type="SUPFAM" id="SSF54928">
    <property type="entry name" value="RNA-binding domain, RBD"/>
    <property type="match status" value="1"/>
</dbReference>
<sequence>MAKIESYQGFKAFRVKFNAESTTQHWLYYKEHSVREKNASKPSNRTLFVVNVPPYCNEDCFRRIFSSCGPVASIFFHQKPSAGTAPLEESHFFPKYPRIKGFKVAYVVFEDNRGLQNALKLEKNMEPIILCTDETPITCGIQKWCQEYNNRIPDISLLQKDIDTFMEKFDSEASRKALKEKEAMQEDDEGWTTVTKRGRKPGFARKESVEKKIMGKEKLRRSKKELQNFYRFQIRESKMKHLVNLRKKFEEDKRKLALLKKSRRFKPF</sequence>